<accession>A0AAV3X2X4</accession>
<dbReference type="PANTHER" id="PTHR36558:SF1">
    <property type="entry name" value="RESTRICTION ENDONUCLEASE DOMAIN-CONTAINING PROTEIN-RELATED"/>
    <property type="match status" value="1"/>
</dbReference>
<evidence type="ECO:0000313" key="2">
    <source>
        <dbReference type="EMBL" id="GET35541.1"/>
    </source>
</evidence>
<protein>
    <recommendedName>
        <fullName evidence="1">Putative restriction endonuclease domain-containing protein</fullName>
    </recommendedName>
</protein>
<dbReference type="RefSeq" id="WP_226573228.1">
    <property type="nucleotide sequence ID" value="NZ_BLAY01000002.1"/>
</dbReference>
<comment type="caution">
    <text evidence="2">The sequence shown here is derived from an EMBL/GenBank/DDBJ whole genome shotgun (WGS) entry which is preliminary data.</text>
</comment>
<evidence type="ECO:0000313" key="3">
    <source>
        <dbReference type="Proteomes" id="UP001050975"/>
    </source>
</evidence>
<dbReference type="InterPro" id="IPR012296">
    <property type="entry name" value="Nuclease_put_TT1808"/>
</dbReference>
<dbReference type="InterPro" id="IPR011335">
    <property type="entry name" value="Restrct_endonuc-II-like"/>
</dbReference>
<proteinExistence type="predicted"/>
<dbReference type="EMBL" id="BLAY01000002">
    <property type="protein sequence ID" value="GET35541.1"/>
    <property type="molecule type" value="Genomic_DNA"/>
</dbReference>
<dbReference type="Proteomes" id="UP001050975">
    <property type="component" value="Unassembled WGS sequence"/>
</dbReference>
<dbReference type="Pfam" id="PF05685">
    <property type="entry name" value="Uma2"/>
    <property type="match status" value="1"/>
</dbReference>
<reference evidence="2" key="1">
    <citation type="submission" date="2019-10" db="EMBL/GenBank/DDBJ databases">
        <title>Draft genome sequece of Microseira wollei NIES-4236.</title>
        <authorList>
            <person name="Yamaguchi H."/>
            <person name="Suzuki S."/>
            <person name="Kawachi M."/>
        </authorList>
    </citation>
    <scope>NUCLEOTIDE SEQUENCE</scope>
    <source>
        <strain evidence="2">NIES-4236</strain>
    </source>
</reference>
<name>A0AAV3X2X4_9CYAN</name>
<dbReference type="Gene3D" id="3.90.1570.10">
    <property type="entry name" value="tt1808, chain A"/>
    <property type="match status" value="1"/>
</dbReference>
<dbReference type="SUPFAM" id="SSF52980">
    <property type="entry name" value="Restriction endonuclease-like"/>
    <property type="match status" value="1"/>
</dbReference>
<dbReference type="AlphaFoldDB" id="A0AAV3X2X4"/>
<dbReference type="InterPro" id="IPR008538">
    <property type="entry name" value="Uma2"/>
</dbReference>
<feature type="domain" description="Putative restriction endonuclease" evidence="1">
    <location>
        <begin position="16"/>
        <end position="179"/>
    </location>
</feature>
<organism evidence="2 3">
    <name type="scientific">Microseira wollei NIES-4236</name>
    <dbReference type="NCBI Taxonomy" id="2530354"/>
    <lineage>
        <taxon>Bacteria</taxon>
        <taxon>Bacillati</taxon>
        <taxon>Cyanobacteriota</taxon>
        <taxon>Cyanophyceae</taxon>
        <taxon>Oscillatoriophycideae</taxon>
        <taxon>Aerosakkonematales</taxon>
        <taxon>Aerosakkonemataceae</taxon>
        <taxon>Microseira</taxon>
    </lineage>
</organism>
<dbReference type="PANTHER" id="PTHR36558">
    <property type="entry name" value="GLR1098 PROTEIN"/>
    <property type="match status" value="1"/>
</dbReference>
<keyword evidence="3" id="KW-1185">Reference proteome</keyword>
<sequence length="198" mass="22911">MDLSMQIEATKGYYTPEEYLALEQVSDSKHEYRDGKIVAMPGVSKNHNKIAGNFYAELKLALKGQDCDIYIGDVRLWIPRYRQYSYPDVMVVSGNCIYPGIDNTPVLNPSLIAEVLSKSTKNYDQGEKFLYYRSIPQLSEYILIDPSKYHVMQYNKLGNNQWLLTEYESKNAELMLESVNVQIPMSELYDRVNFDESE</sequence>
<dbReference type="CDD" id="cd06260">
    <property type="entry name" value="DUF820-like"/>
    <property type="match status" value="1"/>
</dbReference>
<gene>
    <name evidence="2" type="ORF">MiSe_02830</name>
</gene>
<evidence type="ECO:0000259" key="1">
    <source>
        <dbReference type="Pfam" id="PF05685"/>
    </source>
</evidence>